<dbReference type="PANTHER" id="PTHR43501">
    <property type="entry name" value="CYTOSOL NON-SPECIFIC DIPEPTIDASE"/>
    <property type="match status" value="1"/>
</dbReference>
<feature type="domain" description="Peptidase M20 dimerisation" evidence="11">
    <location>
        <begin position="254"/>
        <end position="335"/>
    </location>
</feature>
<evidence type="ECO:0000259" key="11">
    <source>
        <dbReference type="Pfam" id="PF07687"/>
    </source>
</evidence>
<dbReference type="GO" id="GO:0046872">
    <property type="term" value="F:metal ion binding"/>
    <property type="evidence" value="ECO:0007669"/>
    <property type="project" value="UniProtKB-KW"/>
</dbReference>
<dbReference type="FunFam" id="3.40.630.10:FF:000015">
    <property type="entry name" value="Aminoacyl-histidine dipeptidase PepD"/>
    <property type="match status" value="1"/>
</dbReference>
<dbReference type="InterPro" id="IPR002933">
    <property type="entry name" value="Peptidase_M20"/>
</dbReference>
<keyword evidence="9" id="KW-0170">Cobalt</keyword>
<keyword evidence="8" id="KW-0482">Metalloprotease</keyword>
<evidence type="ECO:0000313" key="12">
    <source>
        <dbReference type="EMBL" id="ORY56013.1"/>
    </source>
</evidence>
<name>A0A1Y2D9S8_9FUNG</name>
<keyword evidence="6" id="KW-0378">Hydrolase</keyword>
<evidence type="ECO:0000256" key="4">
    <source>
        <dbReference type="ARBA" id="ARBA00022670"/>
    </source>
</evidence>
<keyword evidence="10" id="KW-0732">Signal</keyword>
<keyword evidence="5" id="KW-0479">Metal-binding</keyword>
<comment type="similarity">
    <text evidence="3">Belongs to the peptidase M20A family.</text>
</comment>
<dbReference type="Pfam" id="PF07687">
    <property type="entry name" value="M20_dimer"/>
    <property type="match status" value="1"/>
</dbReference>
<dbReference type="PRINTS" id="PR00934">
    <property type="entry name" value="XHISDIPTASE"/>
</dbReference>
<dbReference type="GO" id="GO:0006508">
    <property type="term" value="P:proteolysis"/>
    <property type="evidence" value="ECO:0007669"/>
    <property type="project" value="UniProtKB-KW"/>
</dbReference>
<evidence type="ECO:0000256" key="3">
    <source>
        <dbReference type="ARBA" id="ARBA00006247"/>
    </source>
</evidence>
<evidence type="ECO:0000256" key="5">
    <source>
        <dbReference type="ARBA" id="ARBA00022723"/>
    </source>
</evidence>
<accession>A0A1Y2D9S8</accession>
<comment type="cofactor">
    <cofactor evidence="1">
        <name>Co(2+)</name>
        <dbReference type="ChEBI" id="CHEBI:48828"/>
    </cofactor>
</comment>
<dbReference type="Proteomes" id="UP000193920">
    <property type="component" value="Unassembled WGS sequence"/>
</dbReference>
<dbReference type="InterPro" id="IPR011650">
    <property type="entry name" value="Peptidase_M20_dimer"/>
</dbReference>
<evidence type="ECO:0000256" key="10">
    <source>
        <dbReference type="SAM" id="SignalP"/>
    </source>
</evidence>
<dbReference type="PIRSF" id="PIRSF016599">
    <property type="entry name" value="Xaa-His_dipept"/>
    <property type="match status" value="1"/>
</dbReference>
<dbReference type="PANTHER" id="PTHR43501:SF1">
    <property type="entry name" value="CYTOSOL NON-SPECIFIC DIPEPTIDASE"/>
    <property type="match status" value="1"/>
</dbReference>
<evidence type="ECO:0000256" key="9">
    <source>
        <dbReference type="ARBA" id="ARBA00023285"/>
    </source>
</evidence>
<feature type="chain" id="PRO_5012350090" evidence="10">
    <location>
        <begin position="21"/>
        <end position="532"/>
    </location>
</feature>
<dbReference type="InterPro" id="IPR001160">
    <property type="entry name" value="Peptidase_M20C"/>
</dbReference>
<keyword evidence="13" id="KW-1185">Reference proteome</keyword>
<comment type="caution">
    <text evidence="12">The sequence shown here is derived from an EMBL/GenBank/DDBJ whole genome shotgun (WGS) entry which is preliminary data.</text>
</comment>
<protein>
    <submittedName>
        <fullName evidence="12">Putative aminoacyl-histidine dipeptidase</fullName>
    </submittedName>
</protein>
<keyword evidence="7" id="KW-0862">Zinc</keyword>
<keyword evidence="4" id="KW-0645">Protease</keyword>
<dbReference type="EMBL" id="MCOG01000075">
    <property type="protein sequence ID" value="ORY56013.1"/>
    <property type="molecule type" value="Genomic_DNA"/>
</dbReference>
<dbReference type="SUPFAM" id="SSF53187">
    <property type="entry name" value="Zn-dependent exopeptidases"/>
    <property type="match status" value="1"/>
</dbReference>
<organism evidence="12 13">
    <name type="scientific">Neocallimastix californiae</name>
    <dbReference type="NCBI Taxonomy" id="1754190"/>
    <lineage>
        <taxon>Eukaryota</taxon>
        <taxon>Fungi</taxon>
        <taxon>Fungi incertae sedis</taxon>
        <taxon>Chytridiomycota</taxon>
        <taxon>Chytridiomycota incertae sedis</taxon>
        <taxon>Neocallimastigomycetes</taxon>
        <taxon>Neocallimastigales</taxon>
        <taxon>Neocallimastigaceae</taxon>
        <taxon>Neocallimastix</taxon>
    </lineage>
</organism>
<dbReference type="AlphaFoldDB" id="A0A1Y2D9S8"/>
<dbReference type="Gene3D" id="3.40.630.10">
    <property type="entry name" value="Zn peptidases"/>
    <property type="match status" value="2"/>
</dbReference>
<dbReference type="STRING" id="1754190.A0A1Y2D9S8"/>
<proteinExistence type="inferred from homology"/>
<evidence type="ECO:0000256" key="8">
    <source>
        <dbReference type="ARBA" id="ARBA00023049"/>
    </source>
</evidence>
<dbReference type="OrthoDB" id="191370at2759"/>
<evidence type="ECO:0000256" key="2">
    <source>
        <dbReference type="ARBA" id="ARBA00001947"/>
    </source>
</evidence>
<comment type="cofactor">
    <cofactor evidence="2">
        <name>Zn(2+)</name>
        <dbReference type="ChEBI" id="CHEBI:29105"/>
    </cofactor>
</comment>
<reference evidence="12 13" key="1">
    <citation type="submission" date="2016-08" db="EMBL/GenBank/DDBJ databases">
        <title>A Parts List for Fungal Cellulosomes Revealed by Comparative Genomics.</title>
        <authorList>
            <consortium name="DOE Joint Genome Institute"/>
            <person name="Haitjema C.H."/>
            <person name="Gilmore S.P."/>
            <person name="Henske J.K."/>
            <person name="Solomon K.V."/>
            <person name="De Groot R."/>
            <person name="Kuo A."/>
            <person name="Mondo S.J."/>
            <person name="Salamov A.A."/>
            <person name="Labutti K."/>
            <person name="Zhao Z."/>
            <person name="Chiniquy J."/>
            <person name="Barry K."/>
            <person name="Brewer H.M."/>
            <person name="Purvine S.O."/>
            <person name="Wright A.T."/>
            <person name="Boxma B."/>
            <person name="Van Alen T."/>
            <person name="Hackstein J.H."/>
            <person name="Baker S.E."/>
            <person name="Grigoriev I.V."/>
            <person name="O'Malley M.A."/>
        </authorList>
    </citation>
    <scope>NUCLEOTIDE SEQUENCE [LARGE SCALE GENOMIC DNA]</scope>
    <source>
        <strain evidence="12 13">G1</strain>
    </source>
</reference>
<dbReference type="Pfam" id="PF01546">
    <property type="entry name" value="Peptidase_M20"/>
    <property type="match status" value="1"/>
</dbReference>
<evidence type="ECO:0000313" key="13">
    <source>
        <dbReference type="Proteomes" id="UP000193920"/>
    </source>
</evidence>
<dbReference type="GO" id="GO:0070573">
    <property type="term" value="F:metallodipeptidase activity"/>
    <property type="evidence" value="ECO:0007669"/>
    <property type="project" value="TreeGrafter"/>
</dbReference>
<dbReference type="GO" id="GO:0005829">
    <property type="term" value="C:cytosol"/>
    <property type="evidence" value="ECO:0007669"/>
    <property type="project" value="TreeGrafter"/>
</dbReference>
<evidence type="ECO:0000256" key="6">
    <source>
        <dbReference type="ARBA" id="ARBA00022801"/>
    </source>
</evidence>
<sequence>MKSLTFITIFMAMLVAVCSSKSVNCQCRGLECLFVRFRKECRHPAPAESEIPSYENVLKFFKQVNGVPRPSQHEEKMGYFLADFAKKRGLKYVMDGKNVIIYKKATKGMEGTPMITLQTHQDMVCVAKDGYEIDFLEQGIESYNDGTYIRSKDNNTSLGADDGIGVSIVLAILDSKTISHGPLECLFTWDEEQEFSGAIALTPGILKGKYMMNIDWETDGELCIGTAGGLDVAATLAYNITETPKDFAAYNLSVSGLTGGHSGVAIVNGGSNAIKLLGDFLATISDLRLAAIEGGSFPNVISISSKATVLVPETQKAEFETKWETYVAEVKAKYATADPNMELTIVETETPKESMTEVQTKAVFAGLANAAQGVTEWSETVKDIFETSNNVGPITMEDGTLNIEYLVRGFNNDNIAKLADNIIEGFEGSKVGFTTRKYGAFSPWSPSLDTALMNYARNIYQEHFGKPISLRKVGGGLELSEFAVAYPDMQFISYGPTVNDPHTINETVEVKTVKSTWEYTVELLRNAKQLKN</sequence>
<evidence type="ECO:0000256" key="1">
    <source>
        <dbReference type="ARBA" id="ARBA00001941"/>
    </source>
</evidence>
<dbReference type="NCBIfam" id="TIGR01893">
    <property type="entry name" value="aa-his-dipept"/>
    <property type="match status" value="1"/>
</dbReference>
<feature type="signal peptide" evidence="10">
    <location>
        <begin position="1"/>
        <end position="20"/>
    </location>
</feature>
<gene>
    <name evidence="12" type="ORF">LY90DRAFT_701905</name>
</gene>
<evidence type="ECO:0000256" key="7">
    <source>
        <dbReference type="ARBA" id="ARBA00022833"/>
    </source>
</evidence>